<evidence type="ECO:0000256" key="1">
    <source>
        <dbReference type="SAM" id="MobiDB-lite"/>
    </source>
</evidence>
<protein>
    <submittedName>
        <fullName evidence="2">Uncharacterized protein</fullName>
    </submittedName>
</protein>
<dbReference type="Proteomes" id="UP000266861">
    <property type="component" value="Unassembled WGS sequence"/>
</dbReference>
<comment type="caution">
    <text evidence="2">The sequence shown here is derived from an EMBL/GenBank/DDBJ whole genome shotgun (WGS) entry which is preliminary data.</text>
</comment>
<reference evidence="2 3" key="1">
    <citation type="submission" date="2018-08" db="EMBL/GenBank/DDBJ databases">
        <title>Genome and evolution of the arbuscular mycorrhizal fungus Diversispora epigaea (formerly Glomus versiforme) and its bacterial endosymbionts.</title>
        <authorList>
            <person name="Sun X."/>
            <person name="Fei Z."/>
            <person name="Harrison M."/>
        </authorList>
    </citation>
    <scope>NUCLEOTIDE SEQUENCE [LARGE SCALE GENOMIC DNA]</scope>
    <source>
        <strain evidence="2 3">IT104</strain>
    </source>
</reference>
<keyword evidence="3" id="KW-1185">Reference proteome</keyword>
<accession>A0A397JQT3</accession>
<evidence type="ECO:0000313" key="2">
    <source>
        <dbReference type="EMBL" id="RHZ87283.1"/>
    </source>
</evidence>
<organism evidence="2 3">
    <name type="scientific">Diversispora epigaea</name>
    <dbReference type="NCBI Taxonomy" id="1348612"/>
    <lineage>
        <taxon>Eukaryota</taxon>
        <taxon>Fungi</taxon>
        <taxon>Fungi incertae sedis</taxon>
        <taxon>Mucoromycota</taxon>
        <taxon>Glomeromycotina</taxon>
        <taxon>Glomeromycetes</taxon>
        <taxon>Diversisporales</taxon>
        <taxon>Diversisporaceae</taxon>
        <taxon>Diversispora</taxon>
    </lineage>
</organism>
<gene>
    <name evidence="2" type="ORF">Glove_37g129</name>
</gene>
<dbReference type="AlphaFoldDB" id="A0A397JQT3"/>
<dbReference type="EMBL" id="PQFF01000035">
    <property type="protein sequence ID" value="RHZ87283.1"/>
    <property type="molecule type" value="Genomic_DNA"/>
</dbReference>
<sequence>MSTKNKIRPLNDNRFPLSSGKASKGVQKYEKRGNGQKRIFSILEYYFWEIMTARNLLTLQEGVIPKVEIIFGNFFGYGNPVLFAVP</sequence>
<proteinExistence type="predicted"/>
<evidence type="ECO:0000313" key="3">
    <source>
        <dbReference type="Proteomes" id="UP000266861"/>
    </source>
</evidence>
<name>A0A397JQT3_9GLOM</name>
<feature type="region of interest" description="Disordered" evidence="1">
    <location>
        <begin position="1"/>
        <end position="28"/>
    </location>
</feature>